<dbReference type="AlphaFoldDB" id="Q4RGY6"/>
<keyword evidence="2" id="KW-0732">Signal</keyword>
<proteinExistence type="predicted"/>
<dbReference type="KEGG" id="tng:GSTEN00034598G001"/>
<name>Q4RGY6_TETNG</name>
<organism evidence="3">
    <name type="scientific">Tetraodon nigroviridis</name>
    <name type="common">Spotted green pufferfish</name>
    <name type="synonym">Chelonodon nigroviridis</name>
    <dbReference type="NCBI Taxonomy" id="99883"/>
    <lineage>
        <taxon>Eukaryota</taxon>
        <taxon>Metazoa</taxon>
        <taxon>Chordata</taxon>
        <taxon>Craniata</taxon>
        <taxon>Vertebrata</taxon>
        <taxon>Euteleostomi</taxon>
        <taxon>Actinopterygii</taxon>
        <taxon>Neopterygii</taxon>
        <taxon>Teleostei</taxon>
        <taxon>Neoteleostei</taxon>
        <taxon>Acanthomorphata</taxon>
        <taxon>Eupercaria</taxon>
        <taxon>Tetraodontiformes</taxon>
        <taxon>Tetradontoidea</taxon>
        <taxon>Tetraodontidae</taxon>
        <taxon>Tetraodon</taxon>
    </lineage>
</organism>
<sequence length="82" mass="9320">MLLWSLLRAACVLSACVCLGVAYDDDDIEVNYADTYYNEITEEDTPVRECYPASTRVCICVCVCAVFWLITMFLCKNEKDKS</sequence>
<accession>Q4RGY6</accession>
<reference evidence="3" key="2">
    <citation type="submission" date="2004-02" db="EMBL/GenBank/DDBJ databases">
        <authorList>
            <consortium name="Genoscope"/>
            <consortium name="Whitehead Institute Centre for Genome Research"/>
        </authorList>
    </citation>
    <scope>NUCLEOTIDE SEQUENCE</scope>
</reference>
<keyword evidence="1" id="KW-0812">Transmembrane</keyword>
<evidence type="ECO:0000256" key="2">
    <source>
        <dbReference type="SAM" id="SignalP"/>
    </source>
</evidence>
<gene>
    <name evidence="3" type="ORF">GSTENG00034598001</name>
</gene>
<keyword evidence="1" id="KW-1133">Transmembrane helix</keyword>
<dbReference type="EMBL" id="CAAE01015085">
    <property type="protein sequence ID" value="CAG12346.1"/>
    <property type="molecule type" value="Genomic_DNA"/>
</dbReference>
<feature type="signal peptide" evidence="2">
    <location>
        <begin position="1"/>
        <end position="22"/>
    </location>
</feature>
<protein>
    <submittedName>
        <fullName evidence="3">(spotted green pufferfish) hypothetical protein</fullName>
    </submittedName>
</protein>
<reference evidence="3" key="1">
    <citation type="journal article" date="2004" name="Nature">
        <title>Genome duplication in the teleost fish Tetraodon nigroviridis reveals the early vertebrate proto-karyotype.</title>
        <authorList>
            <person name="Jaillon O."/>
            <person name="Aury J.-M."/>
            <person name="Brunet F."/>
            <person name="Petit J.-L."/>
            <person name="Stange-Thomann N."/>
            <person name="Mauceli E."/>
            <person name="Bouneau L."/>
            <person name="Fischer C."/>
            <person name="Ozouf-Costaz C."/>
            <person name="Bernot A."/>
            <person name="Nicaud S."/>
            <person name="Jaffe D."/>
            <person name="Fisher S."/>
            <person name="Lutfalla G."/>
            <person name="Dossat C."/>
            <person name="Segurens B."/>
            <person name="Dasilva C."/>
            <person name="Salanoubat M."/>
            <person name="Levy M."/>
            <person name="Boudet N."/>
            <person name="Castellano S."/>
            <person name="Anthouard V."/>
            <person name="Jubin C."/>
            <person name="Castelli V."/>
            <person name="Katinka M."/>
            <person name="Vacherie B."/>
            <person name="Biemont C."/>
            <person name="Skalli Z."/>
            <person name="Cattolico L."/>
            <person name="Poulain J."/>
            <person name="De Berardinis V."/>
            <person name="Cruaud C."/>
            <person name="Duprat S."/>
            <person name="Brottier P."/>
            <person name="Coutanceau J.-P."/>
            <person name="Gouzy J."/>
            <person name="Parra G."/>
            <person name="Lardier G."/>
            <person name="Chapple C."/>
            <person name="McKernan K.J."/>
            <person name="McEwan P."/>
            <person name="Bosak S."/>
            <person name="Kellis M."/>
            <person name="Volff J.-N."/>
            <person name="Guigo R."/>
            <person name="Zody M.C."/>
            <person name="Mesirov J."/>
            <person name="Lindblad-Toh K."/>
            <person name="Birren B."/>
            <person name="Nusbaum C."/>
            <person name="Kahn D."/>
            <person name="Robinson-Rechavi M."/>
            <person name="Laudet V."/>
            <person name="Schachter V."/>
            <person name="Quetier F."/>
            <person name="Saurin W."/>
            <person name="Scarpelli C."/>
            <person name="Wincker P."/>
            <person name="Lander E.S."/>
            <person name="Weissenbach J."/>
            <person name="Roest Crollius H."/>
        </authorList>
    </citation>
    <scope>NUCLEOTIDE SEQUENCE [LARGE SCALE GENOMIC DNA]</scope>
</reference>
<evidence type="ECO:0000256" key="1">
    <source>
        <dbReference type="SAM" id="Phobius"/>
    </source>
</evidence>
<evidence type="ECO:0000313" key="3">
    <source>
        <dbReference type="EMBL" id="CAG12346.1"/>
    </source>
</evidence>
<feature type="transmembrane region" description="Helical" evidence="1">
    <location>
        <begin position="53"/>
        <end position="75"/>
    </location>
</feature>
<comment type="caution">
    <text evidence="3">The sequence shown here is derived from an EMBL/GenBank/DDBJ whole genome shotgun (WGS) entry which is preliminary data.</text>
</comment>
<keyword evidence="1" id="KW-0472">Membrane</keyword>
<feature type="chain" id="PRO_5004242956" evidence="2">
    <location>
        <begin position="23"/>
        <end position="82"/>
    </location>
</feature>